<dbReference type="KEGG" id="psul:AU252_15725"/>
<evidence type="ECO:0000313" key="1">
    <source>
        <dbReference type="EMBL" id="ALV42417.1"/>
    </source>
</evidence>
<sequence length="59" mass="6638">MRRRRRARRTEREIQKLDALTGGLDPEGVSRKIAVIATVSGFGLLRASIRKVLNRAALH</sequence>
<dbReference type="EMBL" id="CP013747">
    <property type="protein sequence ID" value="ALV42417.1"/>
    <property type="molecule type" value="Genomic_DNA"/>
</dbReference>
<reference evidence="1 2" key="1">
    <citation type="submission" date="2015-12" db="EMBL/GenBank/DDBJ databases">
        <authorList>
            <person name="Shamseldin A."/>
            <person name="Moawad H."/>
            <person name="Abd El-Rahim W.M."/>
            <person name="Sadowsky M.J."/>
        </authorList>
    </citation>
    <scope>NUCLEOTIDE SEQUENCE [LARGE SCALE GENOMIC DNA]</scope>
    <source>
        <strain evidence="1 2">Ar51</strain>
    </source>
</reference>
<protein>
    <submittedName>
        <fullName evidence="1">Uncharacterized protein</fullName>
    </submittedName>
</protein>
<organism evidence="1">
    <name type="scientific">Pseudarthrobacter sulfonivorans</name>
    <dbReference type="NCBI Taxonomy" id="121292"/>
    <lineage>
        <taxon>Bacteria</taxon>
        <taxon>Bacillati</taxon>
        <taxon>Actinomycetota</taxon>
        <taxon>Actinomycetes</taxon>
        <taxon>Micrococcales</taxon>
        <taxon>Micrococcaceae</taxon>
        <taxon>Pseudarthrobacter</taxon>
    </lineage>
</organism>
<dbReference type="Proteomes" id="UP000065151">
    <property type="component" value="Chromosome"/>
</dbReference>
<proteinExistence type="predicted"/>
<gene>
    <name evidence="1" type="ORF">AU252_15725</name>
</gene>
<evidence type="ECO:0000313" key="2">
    <source>
        <dbReference type="Proteomes" id="UP000065151"/>
    </source>
</evidence>
<name>A0A0U3RB68_9MICC</name>
<accession>A0A0U3RB68</accession>
<dbReference type="AlphaFoldDB" id="A0A0U3RB68"/>